<feature type="signal peptide" evidence="2">
    <location>
        <begin position="1"/>
        <end position="19"/>
    </location>
</feature>
<accession>A0A913ZNT4</accession>
<reference evidence="3" key="1">
    <citation type="submission" date="2022-11" db="UniProtKB">
        <authorList>
            <consortium name="EnsemblMetazoa"/>
        </authorList>
    </citation>
    <scope>IDENTIFICATION</scope>
</reference>
<organism evidence="3 4">
    <name type="scientific">Patiria miniata</name>
    <name type="common">Bat star</name>
    <name type="synonym">Asterina miniata</name>
    <dbReference type="NCBI Taxonomy" id="46514"/>
    <lineage>
        <taxon>Eukaryota</taxon>
        <taxon>Metazoa</taxon>
        <taxon>Echinodermata</taxon>
        <taxon>Eleutherozoa</taxon>
        <taxon>Asterozoa</taxon>
        <taxon>Asteroidea</taxon>
        <taxon>Valvatacea</taxon>
        <taxon>Valvatida</taxon>
        <taxon>Asterinidae</taxon>
        <taxon>Patiria</taxon>
    </lineage>
</organism>
<sequence>MQWTMMLVLLLACLGVGEAVTECYDCTSSDAGCGDTFDKAAQAKYLKPCTTGLTDACYKGKVNGVVAIRSCMSTAGCAFSGNNDCFEESSDNVVCCCTGDGCNSATTRQVSYVALAAMMFVAKAVF</sequence>
<keyword evidence="1 2" id="KW-0732">Signal</keyword>
<dbReference type="PANTHER" id="PTHR33562">
    <property type="entry name" value="ATILLA, ISOFORM B-RELATED-RELATED"/>
    <property type="match status" value="1"/>
</dbReference>
<dbReference type="AlphaFoldDB" id="A0A913ZNT4"/>
<feature type="chain" id="PRO_5037723629" evidence="2">
    <location>
        <begin position="20"/>
        <end position="126"/>
    </location>
</feature>
<name>A0A913ZNT4_PATMI</name>
<evidence type="ECO:0000256" key="1">
    <source>
        <dbReference type="ARBA" id="ARBA00022729"/>
    </source>
</evidence>
<evidence type="ECO:0000256" key="2">
    <source>
        <dbReference type="SAM" id="SignalP"/>
    </source>
</evidence>
<dbReference type="InterPro" id="IPR045860">
    <property type="entry name" value="Snake_toxin-like_sf"/>
</dbReference>
<dbReference type="OMA" id="GANACCC"/>
<dbReference type="SUPFAM" id="SSF57302">
    <property type="entry name" value="Snake toxin-like"/>
    <property type="match status" value="1"/>
</dbReference>
<dbReference type="InterPro" id="IPR050975">
    <property type="entry name" value="Sleep_regulator"/>
</dbReference>
<dbReference type="RefSeq" id="XP_038053039.1">
    <property type="nucleotide sequence ID" value="XM_038197111.1"/>
</dbReference>
<protein>
    <submittedName>
        <fullName evidence="3">Uncharacterized protein</fullName>
    </submittedName>
</protein>
<dbReference type="EnsemblMetazoa" id="XM_038197111.1">
    <property type="protein sequence ID" value="XP_038053039.1"/>
    <property type="gene ID" value="LOC119725632"/>
</dbReference>
<dbReference type="GeneID" id="119725632"/>
<proteinExistence type="predicted"/>
<dbReference type="Proteomes" id="UP000887568">
    <property type="component" value="Unplaced"/>
</dbReference>
<evidence type="ECO:0000313" key="3">
    <source>
        <dbReference type="EnsemblMetazoa" id="XP_038053039.1"/>
    </source>
</evidence>
<evidence type="ECO:0000313" key="4">
    <source>
        <dbReference type="Proteomes" id="UP000887568"/>
    </source>
</evidence>
<keyword evidence="4" id="KW-1185">Reference proteome</keyword>